<comment type="caution">
    <text evidence="2">The sequence shown here is derived from an EMBL/GenBank/DDBJ whole genome shotgun (WGS) entry which is preliminary data.</text>
</comment>
<organism evidence="2 3">
    <name type="scientific">Mycena pura</name>
    <dbReference type="NCBI Taxonomy" id="153505"/>
    <lineage>
        <taxon>Eukaryota</taxon>
        <taxon>Fungi</taxon>
        <taxon>Dikarya</taxon>
        <taxon>Basidiomycota</taxon>
        <taxon>Agaricomycotina</taxon>
        <taxon>Agaricomycetes</taxon>
        <taxon>Agaricomycetidae</taxon>
        <taxon>Agaricales</taxon>
        <taxon>Marasmiineae</taxon>
        <taxon>Mycenaceae</taxon>
        <taxon>Mycena</taxon>
    </lineage>
</organism>
<feature type="compositionally biased region" description="Basic and acidic residues" evidence="1">
    <location>
        <begin position="105"/>
        <end position="119"/>
    </location>
</feature>
<feature type="region of interest" description="Disordered" evidence="1">
    <location>
        <begin position="90"/>
        <end position="123"/>
    </location>
</feature>
<feature type="compositionally biased region" description="Polar residues" evidence="1">
    <location>
        <begin position="90"/>
        <end position="100"/>
    </location>
</feature>
<dbReference type="EMBL" id="JARJCW010000112">
    <property type="protein sequence ID" value="KAJ7193085.1"/>
    <property type="molecule type" value="Genomic_DNA"/>
</dbReference>
<evidence type="ECO:0000313" key="2">
    <source>
        <dbReference type="EMBL" id="KAJ7193085.1"/>
    </source>
</evidence>
<evidence type="ECO:0000313" key="3">
    <source>
        <dbReference type="Proteomes" id="UP001219525"/>
    </source>
</evidence>
<proteinExistence type="predicted"/>
<keyword evidence="3" id="KW-1185">Reference proteome</keyword>
<reference evidence="2" key="1">
    <citation type="submission" date="2023-03" db="EMBL/GenBank/DDBJ databases">
        <title>Massive genome expansion in bonnet fungi (Mycena s.s.) driven by repeated elements and novel gene families across ecological guilds.</title>
        <authorList>
            <consortium name="Lawrence Berkeley National Laboratory"/>
            <person name="Harder C.B."/>
            <person name="Miyauchi S."/>
            <person name="Viragh M."/>
            <person name="Kuo A."/>
            <person name="Thoen E."/>
            <person name="Andreopoulos B."/>
            <person name="Lu D."/>
            <person name="Skrede I."/>
            <person name="Drula E."/>
            <person name="Henrissat B."/>
            <person name="Morin E."/>
            <person name="Kohler A."/>
            <person name="Barry K."/>
            <person name="LaButti K."/>
            <person name="Morin E."/>
            <person name="Salamov A."/>
            <person name="Lipzen A."/>
            <person name="Mereny Z."/>
            <person name="Hegedus B."/>
            <person name="Baldrian P."/>
            <person name="Stursova M."/>
            <person name="Weitz H."/>
            <person name="Taylor A."/>
            <person name="Grigoriev I.V."/>
            <person name="Nagy L.G."/>
            <person name="Martin F."/>
            <person name="Kauserud H."/>
        </authorList>
    </citation>
    <scope>NUCLEOTIDE SEQUENCE</scope>
    <source>
        <strain evidence="2">9144</strain>
    </source>
</reference>
<dbReference type="AlphaFoldDB" id="A0AAD6UYJ5"/>
<dbReference type="Proteomes" id="UP001219525">
    <property type="component" value="Unassembled WGS sequence"/>
</dbReference>
<gene>
    <name evidence="2" type="ORF">GGX14DRAFT_405857</name>
</gene>
<name>A0AAD6UYJ5_9AGAR</name>
<accession>A0AAD6UYJ5</accession>
<evidence type="ECO:0000256" key="1">
    <source>
        <dbReference type="SAM" id="MobiDB-lite"/>
    </source>
</evidence>
<protein>
    <submittedName>
        <fullName evidence="2">Uncharacterized protein</fullName>
    </submittedName>
</protein>
<sequence length="128" mass="14623">MPSWPSSYLIVQNAVTRETVLPGVLGISMWDVRRSGHERHMQDSEFLLKLRVSRDEQRSLKNPEDKIAEWLPLQALAPVPLQLLSLNSPPRRSCNISSPCVENPPSHDKENANPREKGTSPKKRWCLF</sequence>